<dbReference type="AlphaFoldDB" id="A0A125MMQ3"/>
<keyword evidence="2" id="KW-1185">Reference proteome</keyword>
<evidence type="ECO:0000313" key="2">
    <source>
        <dbReference type="Proteomes" id="UP000023435"/>
    </source>
</evidence>
<accession>A0A125MMQ3</accession>
<name>A0A125MMQ3_9GAMM</name>
<sequence length="250" mass="27706">MAMLSLSAAMSACADERYEGAAYAPDTERVLYRETHWRYSQDGVGQRIVLYRCPRGEAFARKVVTDSPSASAPDFDFVDARDGYEEGVWSRQGRRYVYTRKDTAAARKETALPDRAGAVIDAGFDAMIRSRWDALSAGKPIAAPFLLPSRGSFLDFRIEPLEQGNGAASVRRLRMALDTWYGFAIAPIELRYAVADRRLLTFQGISTIRDQAGRYQNVRIEFAAPTRSDAAERQAARTQPLVNSCAGAST</sequence>
<gene>
    <name evidence="1" type="ORF">AZ78_1697</name>
</gene>
<proteinExistence type="predicted"/>
<dbReference type="Proteomes" id="UP000023435">
    <property type="component" value="Unassembled WGS sequence"/>
</dbReference>
<reference evidence="1 2" key="1">
    <citation type="journal article" date="2014" name="Genome Announc.">
        <title>Draft Genome Sequence of Lysobacter capsici AZ78, a Bacterium Antagonistic to Plant-Pathogenic Oomycetes.</title>
        <authorList>
            <person name="Puopolo G."/>
            <person name="Sonego P."/>
            <person name="Engelen K."/>
            <person name="Pertot I."/>
        </authorList>
    </citation>
    <scope>NUCLEOTIDE SEQUENCE [LARGE SCALE GENOMIC DNA]</scope>
    <source>
        <strain evidence="1 2">AZ78</strain>
    </source>
</reference>
<comment type="caution">
    <text evidence="1">The sequence shown here is derived from an EMBL/GenBank/DDBJ whole genome shotgun (WGS) entry which is preliminary data.</text>
</comment>
<organism evidence="1 2">
    <name type="scientific">Lysobacter capsici AZ78</name>
    <dbReference type="NCBI Taxonomy" id="1444315"/>
    <lineage>
        <taxon>Bacteria</taxon>
        <taxon>Pseudomonadati</taxon>
        <taxon>Pseudomonadota</taxon>
        <taxon>Gammaproteobacteria</taxon>
        <taxon>Lysobacterales</taxon>
        <taxon>Lysobacteraceae</taxon>
        <taxon>Lysobacter</taxon>
    </lineage>
</organism>
<protein>
    <submittedName>
        <fullName evidence="1">Uncharacterized protein</fullName>
    </submittedName>
</protein>
<evidence type="ECO:0000313" key="1">
    <source>
        <dbReference type="EMBL" id="KWS04148.1"/>
    </source>
</evidence>
<dbReference type="EMBL" id="JAJA02000001">
    <property type="protein sequence ID" value="KWS04148.1"/>
    <property type="molecule type" value="Genomic_DNA"/>
</dbReference>